<name>A0A8H5BTE4_9AGAR</name>
<proteinExistence type="predicted"/>
<evidence type="ECO:0000313" key="2">
    <source>
        <dbReference type="EMBL" id="KAF5328968.1"/>
    </source>
</evidence>
<protein>
    <recommendedName>
        <fullName evidence="1">F-box domain-containing protein</fullName>
    </recommendedName>
</protein>
<keyword evidence="3" id="KW-1185">Reference proteome</keyword>
<dbReference type="AlphaFoldDB" id="A0A8H5BTE4"/>
<sequence>MKVKSGEKFGCQASLSRLYLLTVTERAPSASSLTVPIAAMALELLATELAEKIGRMLDETDLLTIARLNHRWSELARYQLTRRYWTNLHLKSYEKIAAFSQLCASPFSTLDRQVYQNLTIDTSSPPHRTMFMGTNLFAFLHTTTFLESVTIDLRSITMASKPSPFPWMVLTSWTAMTGVSIAATLPSLSILASVILALPNLRGLVLDVDYIDSSLPNIHLGSSPRYLDSFHLGERGHAVLSWLAGFSPSDLSIRDFSLKIEDEDLNPLQTFAGCHGSEMEYLSFTLYRDRSSELASCLSLLTGMVVGELYLKFRPQQGYVACVESCASAVDAPWIESLSVYVPFLSGGSEELQSLQEIARARFSLKCFLHEEGFDVVTVSQRSWM</sequence>
<dbReference type="PROSITE" id="PS50181">
    <property type="entry name" value="FBOX"/>
    <property type="match status" value="1"/>
</dbReference>
<evidence type="ECO:0000259" key="1">
    <source>
        <dbReference type="PROSITE" id="PS50181"/>
    </source>
</evidence>
<evidence type="ECO:0000313" key="3">
    <source>
        <dbReference type="Proteomes" id="UP000541558"/>
    </source>
</evidence>
<organism evidence="2 3">
    <name type="scientific">Ephemerocybe angulata</name>
    <dbReference type="NCBI Taxonomy" id="980116"/>
    <lineage>
        <taxon>Eukaryota</taxon>
        <taxon>Fungi</taxon>
        <taxon>Dikarya</taxon>
        <taxon>Basidiomycota</taxon>
        <taxon>Agaricomycotina</taxon>
        <taxon>Agaricomycetes</taxon>
        <taxon>Agaricomycetidae</taxon>
        <taxon>Agaricales</taxon>
        <taxon>Agaricineae</taxon>
        <taxon>Psathyrellaceae</taxon>
        <taxon>Ephemerocybe</taxon>
    </lineage>
</organism>
<dbReference type="InterPro" id="IPR001810">
    <property type="entry name" value="F-box_dom"/>
</dbReference>
<feature type="domain" description="F-box" evidence="1">
    <location>
        <begin position="39"/>
        <end position="88"/>
    </location>
</feature>
<reference evidence="2 3" key="1">
    <citation type="journal article" date="2020" name="ISME J.">
        <title>Uncovering the hidden diversity of litter-decomposition mechanisms in mushroom-forming fungi.</title>
        <authorList>
            <person name="Floudas D."/>
            <person name="Bentzer J."/>
            <person name="Ahren D."/>
            <person name="Johansson T."/>
            <person name="Persson P."/>
            <person name="Tunlid A."/>
        </authorList>
    </citation>
    <scope>NUCLEOTIDE SEQUENCE [LARGE SCALE GENOMIC DNA]</scope>
    <source>
        <strain evidence="2 3">CBS 175.51</strain>
    </source>
</reference>
<dbReference type="Proteomes" id="UP000541558">
    <property type="component" value="Unassembled WGS sequence"/>
</dbReference>
<dbReference type="EMBL" id="JAACJK010000124">
    <property type="protein sequence ID" value="KAF5328968.1"/>
    <property type="molecule type" value="Genomic_DNA"/>
</dbReference>
<dbReference type="OrthoDB" id="3124769at2759"/>
<comment type="caution">
    <text evidence="2">The sequence shown here is derived from an EMBL/GenBank/DDBJ whole genome shotgun (WGS) entry which is preliminary data.</text>
</comment>
<gene>
    <name evidence="2" type="ORF">D9611_013507</name>
</gene>
<accession>A0A8H5BTE4</accession>